<sequence>MGKYTELLDAGVRIAARFQSHCPQTGRLYYHPPPNSEGRHHRDHSSTGGSAHQNRKNQVQDQHLHPNVTSGAKTGKTTTSIDSAHFVFCSVS</sequence>
<dbReference type="EMBL" id="JBBPBM010000478">
    <property type="protein sequence ID" value="KAK8494952.1"/>
    <property type="molecule type" value="Genomic_DNA"/>
</dbReference>
<gene>
    <name evidence="1" type="ORF">V6N12_003666</name>
</gene>
<evidence type="ECO:0000313" key="2">
    <source>
        <dbReference type="Proteomes" id="UP001472677"/>
    </source>
</evidence>
<evidence type="ECO:0000313" key="1">
    <source>
        <dbReference type="EMBL" id="KAK8494952.1"/>
    </source>
</evidence>
<keyword evidence="2" id="KW-1185">Reference proteome</keyword>
<reference evidence="1 2" key="1">
    <citation type="journal article" date="2024" name="G3 (Bethesda)">
        <title>Genome assembly of Hibiscus sabdariffa L. provides insights into metabolisms of medicinal natural products.</title>
        <authorList>
            <person name="Kim T."/>
        </authorList>
    </citation>
    <scope>NUCLEOTIDE SEQUENCE [LARGE SCALE GENOMIC DNA]</scope>
    <source>
        <strain evidence="1">TK-2024</strain>
        <tissue evidence="1">Old leaves</tissue>
    </source>
</reference>
<protein>
    <submittedName>
        <fullName evidence="1">Uncharacterized protein</fullName>
    </submittedName>
</protein>
<organism evidence="1 2">
    <name type="scientific">Hibiscus sabdariffa</name>
    <name type="common">roselle</name>
    <dbReference type="NCBI Taxonomy" id="183260"/>
    <lineage>
        <taxon>Eukaryota</taxon>
        <taxon>Viridiplantae</taxon>
        <taxon>Streptophyta</taxon>
        <taxon>Embryophyta</taxon>
        <taxon>Tracheophyta</taxon>
        <taxon>Spermatophyta</taxon>
        <taxon>Magnoliopsida</taxon>
        <taxon>eudicotyledons</taxon>
        <taxon>Gunneridae</taxon>
        <taxon>Pentapetalae</taxon>
        <taxon>rosids</taxon>
        <taxon>malvids</taxon>
        <taxon>Malvales</taxon>
        <taxon>Malvaceae</taxon>
        <taxon>Malvoideae</taxon>
        <taxon>Hibiscus</taxon>
    </lineage>
</organism>
<comment type="caution">
    <text evidence="1">The sequence shown here is derived from an EMBL/GenBank/DDBJ whole genome shotgun (WGS) entry which is preliminary data.</text>
</comment>
<dbReference type="PANTHER" id="PTHR33983">
    <property type="entry name" value="OS07G0185900 PROTEIN"/>
    <property type="match status" value="1"/>
</dbReference>
<accession>A0ABR2AMN4</accession>
<name>A0ABR2AMN4_9ROSI</name>
<dbReference type="PANTHER" id="PTHR33983:SF16">
    <property type="match status" value="1"/>
</dbReference>
<dbReference type="Proteomes" id="UP001472677">
    <property type="component" value="Unassembled WGS sequence"/>
</dbReference>
<proteinExistence type="predicted"/>